<proteinExistence type="predicted"/>
<protein>
    <submittedName>
        <fullName evidence="2">Uncharacterized protein</fullName>
    </submittedName>
</protein>
<keyword evidence="1" id="KW-0560">Oxidoreductase</keyword>
<reference evidence="2" key="1">
    <citation type="submission" date="2020-08" db="EMBL/GenBank/DDBJ databases">
        <title>Multicomponent nature underlies the extraordinary mechanical properties of spider dragline silk.</title>
        <authorList>
            <person name="Kono N."/>
            <person name="Nakamura H."/>
            <person name="Mori M."/>
            <person name="Yoshida Y."/>
            <person name="Ohtoshi R."/>
            <person name="Malay A.D."/>
            <person name="Moran D.A.P."/>
            <person name="Tomita M."/>
            <person name="Numata K."/>
            <person name="Arakawa K."/>
        </authorList>
    </citation>
    <scope>NUCLEOTIDE SEQUENCE</scope>
</reference>
<dbReference type="InterPro" id="IPR036396">
    <property type="entry name" value="Cyt_P450_sf"/>
</dbReference>
<evidence type="ECO:0000313" key="3">
    <source>
        <dbReference type="Proteomes" id="UP000887159"/>
    </source>
</evidence>
<dbReference type="EMBL" id="BMAU01021291">
    <property type="protein sequence ID" value="GFY09658.1"/>
    <property type="molecule type" value="Genomic_DNA"/>
</dbReference>
<dbReference type="GO" id="GO:0004497">
    <property type="term" value="F:monooxygenase activity"/>
    <property type="evidence" value="ECO:0007669"/>
    <property type="project" value="UniProtKB-KW"/>
</dbReference>
<dbReference type="Gene3D" id="1.10.630.10">
    <property type="entry name" value="Cytochrome P450"/>
    <property type="match status" value="1"/>
</dbReference>
<dbReference type="GO" id="GO:0005506">
    <property type="term" value="F:iron ion binding"/>
    <property type="evidence" value="ECO:0007669"/>
    <property type="project" value="InterPro"/>
</dbReference>
<accession>A0A8X6SDX4</accession>
<comment type="caution">
    <text evidence="2">The sequence shown here is derived from an EMBL/GenBank/DDBJ whole genome shotgun (WGS) entry which is preliminary data.</text>
</comment>
<sequence length="167" mass="18965">MCESCNLQDVSFDLRSDEIALFQVPLTIAWALYNLSRCPDIQERAREELVERMPTKQSKYYKNIEGKRRGELLFDPSQASSHVQAILRETLSLVLSILTNNPVAENALSASFDFGGFVFKASRNFIKFGDGFLVESNRAASLVLVRTGTSWWSNIKHCVCFRVNCFL</sequence>
<evidence type="ECO:0000313" key="2">
    <source>
        <dbReference type="EMBL" id="GFY09658.1"/>
    </source>
</evidence>
<dbReference type="AlphaFoldDB" id="A0A8X6SDX4"/>
<keyword evidence="3" id="KW-1185">Reference proteome</keyword>
<name>A0A8X6SDX4_TRICX</name>
<organism evidence="2 3">
    <name type="scientific">Trichonephila clavipes</name>
    <name type="common">Golden silk orbweaver</name>
    <name type="synonym">Nephila clavipes</name>
    <dbReference type="NCBI Taxonomy" id="2585209"/>
    <lineage>
        <taxon>Eukaryota</taxon>
        <taxon>Metazoa</taxon>
        <taxon>Ecdysozoa</taxon>
        <taxon>Arthropoda</taxon>
        <taxon>Chelicerata</taxon>
        <taxon>Arachnida</taxon>
        <taxon>Araneae</taxon>
        <taxon>Araneomorphae</taxon>
        <taxon>Entelegynae</taxon>
        <taxon>Araneoidea</taxon>
        <taxon>Nephilidae</taxon>
        <taxon>Trichonephila</taxon>
    </lineage>
</organism>
<dbReference type="SUPFAM" id="SSF48264">
    <property type="entry name" value="Cytochrome P450"/>
    <property type="match status" value="1"/>
</dbReference>
<dbReference type="Proteomes" id="UP000887159">
    <property type="component" value="Unassembled WGS sequence"/>
</dbReference>
<dbReference type="GO" id="GO:0016705">
    <property type="term" value="F:oxidoreductase activity, acting on paired donors, with incorporation or reduction of molecular oxygen"/>
    <property type="evidence" value="ECO:0007669"/>
    <property type="project" value="InterPro"/>
</dbReference>
<dbReference type="GO" id="GO:0020037">
    <property type="term" value="F:heme binding"/>
    <property type="evidence" value="ECO:0007669"/>
    <property type="project" value="InterPro"/>
</dbReference>
<gene>
    <name evidence="2" type="ORF">TNCV_381531</name>
</gene>
<keyword evidence="1" id="KW-0503">Monooxygenase</keyword>
<evidence type="ECO:0000256" key="1">
    <source>
        <dbReference type="ARBA" id="ARBA00023033"/>
    </source>
</evidence>